<sequence length="152" mass="16622">MAPEVGSQAPDFTLKDQDKQEVSLSSFKGDKAVLVVFYPFAFSGICTGELCTVRDDLSSFQNDDVQILAISTDPTFSLKAWATAENYTFPLLSDFWPHGEVAKAYGVFNEGAGMAVRGTFLVDREGVIRFAEVNQPGEARDQEGWKKALAAL</sequence>
<dbReference type="InterPro" id="IPR000866">
    <property type="entry name" value="AhpC/TSA"/>
</dbReference>
<dbReference type="SUPFAM" id="SSF52833">
    <property type="entry name" value="Thioredoxin-like"/>
    <property type="match status" value="1"/>
</dbReference>
<keyword evidence="4" id="KW-0676">Redox-active center</keyword>
<dbReference type="Proteomes" id="UP001500325">
    <property type="component" value="Unassembled WGS sequence"/>
</dbReference>
<dbReference type="PIRSF" id="PIRSF000239">
    <property type="entry name" value="AHPC"/>
    <property type="match status" value="1"/>
</dbReference>
<dbReference type="PANTHER" id="PTHR43110:SF1">
    <property type="entry name" value="THIOL PEROXIDASE"/>
    <property type="match status" value="1"/>
</dbReference>
<evidence type="ECO:0000256" key="3">
    <source>
        <dbReference type="ARBA" id="ARBA00023002"/>
    </source>
</evidence>
<name>A0ABP8XHF8_9PSEU</name>
<proteinExistence type="predicted"/>
<keyword evidence="2" id="KW-0049">Antioxidant</keyword>
<dbReference type="PANTHER" id="PTHR43110">
    <property type="entry name" value="THIOL PEROXIDASE"/>
    <property type="match status" value="1"/>
</dbReference>
<gene>
    <name evidence="6" type="ORF">GCM10023215_54590</name>
</gene>
<dbReference type="EMBL" id="BAABIC010000023">
    <property type="protein sequence ID" value="GAA4706930.1"/>
    <property type="molecule type" value="Genomic_DNA"/>
</dbReference>
<dbReference type="CDD" id="cd03018">
    <property type="entry name" value="PRX_AhpE_like"/>
    <property type="match status" value="1"/>
</dbReference>
<accession>A0ABP8XHF8</accession>
<evidence type="ECO:0000256" key="1">
    <source>
        <dbReference type="ARBA" id="ARBA00022559"/>
    </source>
</evidence>
<dbReference type="PROSITE" id="PS51352">
    <property type="entry name" value="THIOREDOXIN_2"/>
    <property type="match status" value="1"/>
</dbReference>
<feature type="domain" description="Thioredoxin" evidence="5">
    <location>
        <begin position="3"/>
        <end position="152"/>
    </location>
</feature>
<dbReference type="InterPro" id="IPR050455">
    <property type="entry name" value="Tpx_Peroxidase_subfamily"/>
</dbReference>
<dbReference type="InterPro" id="IPR024706">
    <property type="entry name" value="Peroxiredoxin_AhpC-typ"/>
</dbReference>
<keyword evidence="7" id="KW-1185">Reference proteome</keyword>
<reference evidence="7" key="1">
    <citation type="journal article" date="2019" name="Int. J. Syst. Evol. Microbiol.">
        <title>The Global Catalogue of Microorganisms (GCM) 10K type strain sequencing project: providing services to taxonomists for standard genome sequencing and annotation.</title>
        <authorList>
            <consortium name="The Broad Institute Genomics Platform"/>
            <consortium name="The Broad Institute Genome Sequencing Center for Infectious Disease"/>
            <person name="Wu L."/>
            <person name="Ma J."/>
        </authorList>
    </citation>
    <scope>NUCLEOTIDE SEQUENCE [LARGE SCALE GENOMIC DNA]</scope>
    <source>
        <strain evidence="7">JCM 18055</strain>
    </source>
</reference>
<evidence type="ECO:0000256" key="4">
    <source>
        <dbReference type="ARBA" id="ARBA00023284"/>
    </source>
</evidence>
<evidence type="ECO:0000256" key="2">
    <source>
        <dbReference type="ARBA" id="ARBA00022862"/>
    </source>
</evidence>
<evidence type="ECO:0000313" key="6">
    <source>
        <dbReference type="EMBL" id="GAA4706930.1"/>
    </source>
</evidence>
<comment type="caution">
    <text evidence="6">The sequence shown here is derived from an EMBL/GenBank/DDBJ whole genome shotgun (WGS) entry which is preliminary data.</text>
</comment>
<dbReference type="InterPro" id="IPR036249">
    <property type="entry name" value="Thioredoxin-like_sf"/>
</dbReference>
<dbReference type="InterPro" id="IPR013766">
    <property type="entry name" value="Thioredoxin_domain"/>
</dbReference>
<organism evidence="6 7">
    <name type="scientific">Pseudonocardia yuanmonensis</name>
    <dbReference type="NCBI Taxonomy" id="1095914"/>
    <lineage>
        <taxon>Bacteria</taxon>
        <taxon>Bacillati</taxon>
        <taxon>Actinomycetota</taxon>
        <taxon>Actinomycetes</taxon>
        <taxon>Pseudonocardiales</taxon>
        <taxon>Pseudonocardiaceae</taxon>
        <taxon>Pseudonocardia</taxon>
    </lineage>
</organism>
<keyword evidence="3" id="KW-0560">Oxidoreductase</keyword>
<protein>
    <submittedName>
        <fullName evidence="6">Peroxiredoxin</fullName>
    </submittedName>
</protein>
<evidence type="ECO:0000313" key="7">
    <source>
        <dbReference type="Proteomes" id="UP001500325"/>
    </source>
</evidence>
<dbReference type="Gene3D" id="3.40.30.10">
    <property type="entry name" value="Glutaredoxin"/>
    <property type="match status" value="1"/>
</dbReference>
<evidence type="ECO:0000259" key="5">
    <source>
        <dbReference type="PROSITE" id="PS51352"/>
    </source>
</evidence>
<dbReference type="RefSeq" id="WP_345383625.1">
    <property type="nucleotide sequence ID" value="NZ_BAABIC010000023.1"/>
</dbReference>
<keyword evidence="1" id="KW-0575">Peroxidase</keyword>
<dbReference type="Pfam" id="PF00578">
    <property type="entry name" value="AhpC-TSA"/>
    <property type="match status" value="1"/>
</dbReference>